<reference evidence="7" key="1">
    <citation type="journal article" date="2023" name="Access Microbiol">
        <title>De-novo genome assembly for Akanthomyces muscarius, a biocontrol agent of insect agricultural pests.</title>
        <authorList>
            <person name="Erdos Z."/>
            <person name="Studholme D.J."/>
            <person name="Raymond B."/>
            <person name="Sharma M."/>
        </authorList>
    </citation>
    <scope>NUCLEOTIDE SEQUENCE</scope>
    <source>
        <strain evidence="7">Ve6</strain>
    </source>
</reference>
<comment type="caution">
    <text evidence="7">The sequence shown here is derived from an EMBL/GenBank/DDBJ whole genome shotgun (WGS) entry which is preliminary data.</text>
</comment>
<dbReference type="PANTHER" id="PTHR40626:SF1">
    <property type="entry name" value="TRANSCRIPTION FACTOR WITH C2H2 AND ZN(2)-CYS(6) DNA BINDING DOMAIN (EUROFUNG)"/>
    <property type="match status" value="1"/>
</dbReference>
<evidence type="ECO:0000256" key="4">
    <source>
        <dbReference type="ARBA" id="ARBA00022771"/>
    </source>
</evidence>
<organism evidence="7 8">
    <name type="scientific">Akanthomyces muscarius</name>
    <name type="common">Entomopathogenic fungus</name>
    <name type="synonym">Lecanicillium muscarium</name>
    <dbReference type="NCBI Taxonomy" id="2231603"/>
    <lineage>
        <taxon>Eukaryota</taxon>
        <taxon>Fungi</taxon>
        <taxon>Dikarya</taxon>
        <taxon>Ascomycota</taxon>
        <taxon>Pezizomycotina</taxon>
        <taxon>Sordariomycetes</taxon>
        <taxon>Hypocreomycetidae</taxon>
        <taxon>Hypocreales</taxon>
        <taxon>Cordycipitaceae</taxon>
        <taxon>Akanthomyces</taxon>
    </lineage>
</organism>
<keyword evidence="2" id="KW-0479">Metal-binding</keyword>
<evidence type="ECO:0000256" key="6">
    <source>
        <dbReference type="ARBA" id="ARBA00023242"/>
    </source>
</evidence>
<evidence type="ECO:0000256" key="1">
    <source>
        <dbReference type="ARBA" id="ARBA00004123"/>
    </source>
</evidence>
<evidence type="ECO:0000256" key="2">
    <source>
        <dbReference type="ARBA" id="ARBA00022723"/>
    </source>
</evidence>
<comment type="subcellular location">
    <subcellularLocation>
        <location evidence="1">Nucleus</location>
    </subcellularLocation>
</comment>
<evidence type="ECO:0008006" key="9">
    <source>
        <dbReference type="Google" id="ProtNLM"/>
    </source>
</evidence>
<dbReference type="GO" id="GO:0000978">
    <property type="term" value="F:RNA polymerase II cis-regulatory region sequence-specific DNA binding"/>
    <property type="evidence" value="ECO:0007669"/>
    <property type="project" value="InterPro"/>
</dbReference>
<dbReference type="KEGG" id="amus:LMH87_009392"/>
<accession>A0A9W8QCU1</accession>
<evidence type="ECO:0000313" key="7">
    <source>
        <dbReference type="EMBL" id="KAJ4152872.1"/>
    </source>
</evidence>
<dbReference type="GeneID" id="80896551"/>
<proteinExistence type="predicted"/>
<dbReference type="Proteomes" id="UP001144673">
    <property type="component" value="Chromosome 5"/>
</dbReference>
<evidence type="ECO:0000256" key="5">
    <source>
        <dbReference type="ARBA" id="ARBA00022833"/>
    </source>
</evidence>
<dbReference type="GO" id="GO:0000981">
    <property type="term" value="F:DNA-binding transcription factor activity, RNA polymerase II-specific"/>
    <property type="evidence" value="ECO:0007669"/>
    <property type="project" value="InterPro"/>
</dbReference>
<sequence>MPFLQQIFDPHTLTMQHYLNVGNNDGSFNENVPDSESAPDYSADPARDIGDTLALLPTEHTAILDEAIGAFTPDEDFEMLFLSAPSPIPALTEAGCEVLVAKAALLAKGLEALHYKLQAIDPAFAGPHDIGKVGQVFCAEKIKFFASAFFRLTHVHFPLVHYPTFGVPESSAFLILAVTIFGATRCAPVNHTIQAKKFTKLADEYIFLELERLNACKPQLLAFSQLQTLQAAVAMTSNFMMNHNDWSLRERARLRRLPTLQFIFDETAVRIAAMTAMIDWNHSRMFYSPPNITIGEMKGSLPCHRELWDASNATAYIVAKETLDAASLATISRLNTSIAEFISTLMAKKWTIDAEICHLNVTSQSFSVTSLAITALTIAASCDSVNSGQEGEREEDLSLIC</sequence>
<keyword evidence="4" id="KW-0863">Zinc-finger</keyword>
<evidence type="ECO:0000313" key="8">
    <source>
        <dbReference type="Proteomes" id="UP001144673"/>
    </source>
</evidence>
<protein>
    <recommendedName>
        <fullName evidence="9">Transcription factor domain-containing protein</fullName>
    </recommendedName>
</protein>
<keyword evidence="5" id="KW-0862">Zinc</keyword>
<name>A0A9W8QCU1_AKAMU</name>
<dbReference type="GO" id="GO:0005634">
    <property type="term" value="C:nucleus"/>
    <property type="evidence" value="ECO:0007669"/>
    <property type="project" value="UniProtKB-SubCell"/>
</dbReference>
<evidence type="ECO:0000256" key="3">
    <source>
        <dbReference type="ARBA" id="ARBA00022737"/>
    </source>
</evidence>
<keyword evidence="6" id="KW-0539">Nucleus</keyword>
<dbReference type="PANTHER" id="PTHR40626">
    <property type="entry name" value="MIP31509P"/>
    <property type="match status" value="1"/>
</dbReference>
<dbReference type="GO" id="GO:0006351">
    <property type="term" value="P:DNA-templated transcription"/>
    <property type="evidence" value="ECO:0007669"/>
    <property type="project" value="InterPro"/>
</dbReference>
<dbReference type="InterPro" id="IPR051059">
    <property type="entry name" value="VerF-like"/>
</dbReference>
<keyword evidence="3" id="KW-0677">Repeat</keyword>
<dbReference type="GO" id="GO:0000785">
    <property type="term" value="C:chromatin"/>
    <property type="evidence" value="ECO:0007669"/>
    <property type="project" value="TreeGrafter"/>
</dbReference>
<gene>
    <name evidence="7" type="ORF">LMH87_009392</name>
</gene>
<dbReference type="RefSeq" id="XP_056053530.1">
    <property type="nucleotide sequence ID" value="XM_056196375.1"/>
</dbReference>
<dbReference type="AlphaFoldDB" id="A0A9W8QCU1"/>
<keyword evidence="8" id="KW-1185">Reference proteome</keyword>
<dbReference type="GO" id="GO:0008270">
    <property type="term" value="F:zinc ion binding"/>
    <property type="evidence" value="ECO:0007669"/>
    <property type="project" value="UniProtKB-KW"/>
</dbReference>
<dbReference type="EMBL" id="JAJHUN010000008">
    <property type="protein sequence ID" value="KAJ4152872.1"/>
    <property type="molecule type" value="Genomic_DNA"/>
</dbReference>